<evidence type="ECO:0000313" key="2">
    <source>
        <dbReference type="EMBL" id="KAL3282319.1"/>
    </source>
</evidence>
<keyword evidence="3" id="KW-1185">Reference proteome</keyword>
<feature type="domain" description="Ionotropic receptor 75a N-terminal" evidence="1">
    <location>
        <begin position="6"/>
        <end position="111"/>
    </location>
</feature>
<sequence>MSLFQAADSRKMKYKQKWLILTNSSDENIERDMKMEFGNMHVRFDSDIKVVTSSLTIFDIYNTGFGKNGTLVINNYGFWNNLVANLIIDDSPNRYHKKSILSGVTLKSSTVVSVFDSHHHHHHHISSHSATAECKPLPTFSILPCPVRGDTS</sequence>
<evidence type="ECO:0000259" key="1">
    <source>
        <dbReference type="Pfam" id="PF24576"/>
    </source>
</evidence>
<proteinExistence type="predicted"/>
<gene>
    <name evidence="2" type="ORF">HHI36_005506</name>
</gene>
<dbReference type="EMBL" id="JABFTP020000144">
    <property type="protein sequence ID" value="KAL3282319.1"/>
    <property type="molecule type" value="Genomic_DNA"/>
</dbReference>
<evidence type="ECO:0000313" key="3">
    <source>
        <dbReference type="Proteomes" id="UP001516400"/>
    </source>
</evidence>
<dbReference type="InterPro" id="IPR057074">
    <property type="entry name" value="IR75A_N"/>
</dbReference>
<reference evidence="2 3" key="1">
    <citation type="journal article" date="2021" name="BMC Biol.">
        <title>Horizontally acquired antibacterial genes associated with adaptive radiation of ladybird beetles.</title>
        <authorList>
            <person name="Li H.S."/>
            <person name="Tang X.F."/>
            <person name="Huang Y.H."/>
            <person name="Xu Z.Y."/>
            <person name="Chen M.L."/>
            <person name="Du X.Y."/>
            <person name="Qiu B.Y."/>
            <person name="Chen P.T."/>
            <person name="Zhang W."/>
            <person name="Slipinski A."/>
            <person name="Escalona H.E."/>
            <person name="Waterhouse R.M."/>
            <person name="Zwick A."/>
            <person name="Pang H."/>
        </authorList>
    </citation>
    <scope>NUCLEOTIDE SEQUENCE [LARGE SCALE GENOMIC DNA]</scope>
    <source>
        <strain evidence="2">SYSU2018</strain>
    </source>
</reference>
<name>A0ABD2NUL7_9CUCU</name>
<dbReference type="AlphaFoldDB" id="A0ABD2NUL7"/>
<dbReference type="Proteomes" id="UP001516400">
    <property type="component" value="Unassembled WGS sequence"/>
</dbReference>
<protein>
    <recommendedName>
        <fullName evidence="1">Ionotropic receptor 75a N-terminal domain-containing protein</fullName>
    </recommendedName>
</protein>
<organism evidence="2 3">
    <name type="scientific">Cryptolaemus montrouzieri</name>
    <dbReference type="NCBI Taxonomy" id="559131"/>
    <lineage>
        <taxon>Eukaryota</taxon>
        <taxon>Metazoa</taxon>
        <taxon>Ecdysozoa</taxon>
        <taxon>Arthropoda</taxon>
        <taxon>Hexapoda</taxon>
        <taxon>Insecta</taxon>
        <taxon>Pterygota</taxon>
        <taxon>Neoptera</taxon>
        <taxon>Endopterygota</taxon>
        <taxon>Coleoptera</taxon>
        <taxon>Polyphaga</taxon>
        <taxon>Cucujiformia</taxon>
        <taxon>Coccinelloidea</taxon>
        <taxon>Coccinellidae</taxon>
        <taxon>Scymninae</taxon>
        <taxon>Scymnini</taxon>
        <taxon>Cryptolaemus</taxon>
    </lineage>
</organism>
<dbReference type="Pfam" id="PF24576">
    <property type="entry name" value="IR75A_N"/>
    <property type="match status" value="1"/>
</dbReference>
<accession>A0ABD2NUL7</accession>
<comment type="caution">
    <text evidence="2">The sequence shown here is derived from an EMBL/GenBank/DDBJ whole genome shotgun (WGS) entry which is preliminary data.</text>
</comment>